<dbReference type="Gene3D" id="2.60.120.560">
    <property type="entry name" value="Exo-inulinase, domain 1"/>
    <property type="match status" value="1"/>
</dbReference>
<evidence type="ECO:0000259" key="5">
    <source>
        <dbReference type="Pfam" id="PF00884"/>
    </source>
</evidence>
<reference evidence="7" key="1">
    <citation type="submission" date="2011-02" db="EMBL/GenBank/DDBJ databases">
        <title>The complete genome of Planctomyces brasiliensis DSM 5305.</title>
        <authorList>
            <person name="Lucas S."/>
            <person name="Copeland A."/>
            <person name="Lapidus A."/>
            <person name="Bruce D."/>
            <person name="Goodwin L."/>
            <person name="Pitluck S."/>
            <person name="Kyrpides N."/>
            <person name="Mavromatis K."/>
            <person name="Pagani I."/>
            <person name="Ivanova N."/>
            <person name="Ovchinnikova G."/>
            <person name="Lu M."/>
            <person name="Detter J.C."/>
            <person name="Han C."/>
            <person name="Land M."/>
            <person name="Hauser L."/>
            <person name="Markowitz V."/>
            <person name="Cheng J.-F."/>
            <person name="Hugenholtz P."/>
            <person name="Woyke T."/>
            <person name="Wu D."/>
            <person name="Tindall B."/>
            <person name="Pomrenke H.G."/>
            <person name="Brambilla E."/>
            <person name="Klenk H.-P."/>
            <person name="Eisen J.A."/>
        </authorList>
    </citation>
    <scope>NUCLEOTIDE SEQUENCE [LARGE SCALE GENOMIC DNA]</scope>
    <source>
        <strain evidence="7">ATCC 49424 / DSM 5305 / JCM 21570 / NBRC 103401 / IFAM 1448</strain>
    </source>
</reference>
<evidence type="ECO:0000313" key="6">
    <source>
        <dbReference type="EMBL" id="ADY60767.1"/>
    </source>
</evidence>
<dbReference type="InterPro" id="IPR017850">
    <property type="entry name" value="Alkaline_phosphatase_core_sf"/>
</dbReference>
<proteinExistence type="inferred from homology"/>
<feature type="domain" description="Sulfatase N-terminal" evidence="5">
    <location>
        <begin position="28"/>
        <end position="304"/>
    </location>
</feature>
<dbReference type="PANTHER" id="PTHR42693">
    <property type="entry name" value="ARYLSULFATASE FAMILY MEMBER"/>
    <property type="match status" value="1"/>
</dbReference>
<dbReference type="SUPFAM" id="SSF53649">
    <property type="entry name" value="Alkaline phosphatase-like"/>
    <property type="match status" value="1"/>
</dbReference>
<dbReference type="AlphaFoldDB" id="F0SIU3"/>
<keyword evidence="2" id="KW-0378">Hydrolase</keyword>
<dbReference type="OrthoDB" id="9763613at2"/>
<dbReference type="GO" id="GO:0004065">
    <property type="term" value="F:arylsulfatase activity"/>
    <property type="evidence" value="ECO:0007669"/>
    <property type="project" value="TreeGrafter"/>
</dbReference>
<dbReference type="Pfam" id="PF00884">
    <property type="entry name" value="Sulfatase"/>
    <property type="match status" value="1"/>
</dbReference>
<dbReference type="EMBL" id="CP002546">
    <property type="protein sequence ID" value="ADY60767.1"/>
    <property type="molecule type" value="Genomic_DNA"/>
</dbReference>
<comment type="similarity">
    <text evidence="1">Belongs to the sulfatase family.</text>
</comment>
<feature type="signal peptide" evidence="4">
    <location>
        <begin position="1"/>
        <end position="21"/>
    </location>
</feature>
<name>F0SIU3_RUBBR</name>
<dbReference type="SUPFAM" id="SSF49899">
    <property type="entry name" value="Concanavalin A-like lectins/glucanases"/>
    <property type="match status" value="1"/>
</dbReference>
<evidence type="ECO:0000256" key="2">
    <source>
        <dbReference type="ARBA" id="ARBA00022801"/>
    </source>
</evidence>
<protein>
    <submittedName>
        <fullName evidence="6">Sulfatase</fullName>
    </submittedName>
</protein>
<dbReference type="eggNOG" id="COG3119">
    <property type="taxonomic scope" value="Bacteria"/>
</dbReference>
<keyword evidence="7" id="KW-1185">Reference proteome</keyword>
<gene>
    <name evidence="6" type="ordered locus">Plabr_3170</name>
</gene>
<dbReference type="InterPro" id="IPR050738">
    <property type="entry name" value="Sulfatase"/>
</dbReference>
<feature type="chain" id="PRO_5003260418" evidence="4">
    <location>
        <begin position="22"/>
        <end position="847"/>
    </location>
</feature>
<dbReference type="InterPro" id="IPR013320">
    <property type="entry name" value="ConA-like_dom_sf"/>
</dbReference>
<keyword evidence="4" id="KW-0732">Signal</keyword>
<dbReference type="Proteomes" id="UP000006860">
    <property type="component" value="Chromosome"/>
</dbReference>
<evidence type="ECO:0000313" key="7">
    <source>
        <dbReference type="Proteomes" id="UP000006860"/>
    </source>
</evidence>
<accession>F0SIU3</accession>
<dbReference type="PANTHER" id="PTHR42693:SF53">
    <property type="entry name" value="ENDO-4-O-SULFATASE"/>
    <property type="match status" value="1"/>
</dbReference>
<evidence type="ECO:0000256" key="1">
    <source>
        <dbReference type="ARBA" id="ARBA00008779"/>
    </source>
</evidence>
<dbReference type="Gene3D" id="3.40.720.10">
    <property type="entry name" value="Alkaline Phosphatase, subunit A"/>
    <property type="match status" value="1"/>
</dbReference>
<feature type="region of interest" description="Disordered" evidence="3">
    <location>
        <begin position="826"/>
        <end position="847"/>
    </location>
</feature>
<dbReference type="InterPro" id="IPR000917">
    <property type="entry name" value="Sulfatase_N"/>
</dbReference>
<evidence type="ECO:0000256" key="3">
    <source>
        <dbReference type="SAM" id="MobiDB-lite"/>
    </source>
</evidence>
<dbReference type="HOGENOM" id="CLU_006332_7_2_0"/>
<dbReference type="KEGG" id="pbs:Plabr_3170"/>
<dbReference type="STRING" id="756272.Plabr_3170"/>
<dbReference type="RefSeq" id="WP_013629488.1">
    <property type="nucleotide sequence ID" value="NC_015174.1"/>
</dbReference>
<sequence length="847" mass="95937">MVRLLLAVLAAACLWPMSTSATSAADRPNIVWLTTEDNSANWYRLYDENGATLPHIEWMAENGLVFNNAYSCAPVCSTARSTIISGCYAPRLGAQYHRREIGVELPPGLKPFPAYLRKAGYYTTNNSKTDYNFSGNLQKIAWNESSGKATYRNRKEGQPFFHVQNFGITHEGQLFGGLPKGEELVVAPDETETFPYHPNTDLFREKYAQYLTRQTLADKQMGQFIEQLEKDGLLDDTFIFHYGDHGGVLPGSKGYACNDGLQVAMVVYVPKNWKHLVPAERGSRIDGFVEFVDLSATVLNLAGVEIPGQIDGQPFLGQGVELDELNSRDTAYGYAERFDEKYDLVRFLRKGNFTYHRNYQPFNFDGLYNEYRYKQPAYREWRDLYHAGKLNEQQSQFFEARPAEELYDLTKDPHEVNNLAADPAYANKLAELRGLVQERMMSLPDLGMIPESVFAAESNGNGYAYALENKDRIAELLQTADLQLKSFAAAQSGIEDALNADDSLQRYWGLIVCSSFGEEAAPFYEQARKLAKSDADLLVRTRAAEFLALTEQENPQNVLTDVLRQSTDPIEANLILNTVVLLRDAPPGYTFDFTAVEGAAWFKETPGISNHVQRRIEQFRANQPQEILNEDFESSKSIRNWFPTQPDRWEVSPTETEQGNALLLKGVSKNYHPPFRSPFSITLLKDKVLGSFELTAKVKTLQTSRGHRDMCIFWGWQDPSHFYYVHLGEKPDPNSSQIFIVDNNPRTPITDTNAGGIPWEDDTWHDVKLIRDIDSGTIEVYFDDMETPVKTASDKSFRWGLVGLGSFDDLGMWDDVRINGVLVEGNPELPEQNRQGKTINERNQKPR</sequence>
<dbReference type="CDD" id="cd16027">
    <property type="entry name" value="SGSH"/>
    <property type="match status" value="1"/>
</dbReference>
<organism evidence="6 7">
    <name type="scientific">Rubinisphaera brasiliensis (strain ATCC 49424 / DSM 5305 / JCM 21570 / IAM 15109 / NBRC 103401 / IFAM 1448)</name>
    <name type="common">Planctomyces brasiliensis</name>
    <dbReference type="NCBI Taxonomy" id="756272"/>
    <lineage>
        <taxon>Bacteria</taxon>
        <taxon>Pseudomonadati</taxon>
        <taxon>Planctomycetota</taxon>
        <taxon>Planctomycetia</taxon>
        <taxon>Planctomycetales</taxon>
        <taxon>Planctomycetaceae</taxon>
        <taxon>Rubinisphaera</taxon>
    </lineage>
</organism>
<evidence type="ECO:0000256" key="4">
    <source>
        <dbReference type="SAM" id="SignalP"/>
    </source>
</evidence>